<dbReference type="GO" id="GO:0005524">
    <property type="term" value="F:ATP binding"/>
    <property type="evidence" value="ECO:0007669"/>
    <property type="project" value="UniProtKB-KW"/>
</dbReference>
<protein>
    <submittedName>
        <fullName evidence="2">ATP-binding protein</fullName>
    </submittedName>
</protein>
<dbReference type="RefSeq" id="WP_147051487.1">
    <property type="nucleotide sequence ID" value="NZ_BKAH01000022.1"/>
</dbReference>
<proteinExistence type="predicted"/>
<dbReference type="EMBL" id="VRSX01000002">
    <property type="protein sequence ID" value="TXK14383.1"/>
    <property type="molecule type" value="Genomic_DNA"/>
</dbReference>
<dbReference type="Gene3D" id="3.30.950.30">
    <property type="entry name" value="Schlafen, AAA domain"/>
    <property type="match status" value="1"/>
</dbReference>
<evidence type="ECO:0000313" key="2">
    <source>
        <dbReference type="EMBL" id="TXK14383.1"/>
    </source>
</evidence>
<keyword evidence="2" id="KW-0547">Nucleotide-binding</keyword>
<evidence type="ECO:0000313" key="3">
    <source>
        <dbReference type="Proteomes" id="UP000321949"/>
    </source>
</evidence>
<keyword evidence="2" id="KW-0067">ATP-binding</keyword>
<organism evidence="2 3">
    <name type="scientific">Microbacterium saccharophilum</name>
    <dbReference type="NCBI Taxonomy" id="1213358"/>
    <lineage>
        <taxon>Bacteria</taxon>
        <taxon>Bacillati</taxon>
        <taxon>Actinomycetota</taxon>
        <taxon>Actinomycetes</taxon>
        <taxon>Micrococcales</taxon>
        <taxon>Microbacteriaceae</taxon>
        <taxon>Microbacterium</taxon>
    </lineage>
</organism>
<evidence type="ECO:0000259" key="1">
    <source>
        <dbReference type="Pfam" id="PF04326"/>
    </source>
</evidence>
<accession>A0A5C8I902</accession>
<dbReference type="AlphaFoldDB" id="A0A5C8I902"/>
<gene>
    <name evidence="2" type="ORF">FVP74_07435</name>
</gene>
<comment type="caution">
    <text evidence="2">The sequence shown here is derived from an EMBL/GenBank/DDBJ whole genome shotgun (WGS) entry which is preliminary data.</text>
</comment>
<feature type="domain" description="Schlafen AlbA-2" evidence="1">
    <location>
        <begin position="19"/>
        <end position="151"/>
    </location>
</feature>
<sequence>MSMNVDLDRLRALLARGAESDDLDFKATWDPQRKAELIELCKDIAAMESLSTGGYIVVGADDQGAPSGMFTAAPARDFDEQRVRSKIAAVLGEPIDLSAALHSIESNDFLLVGVGPNLDGMRIMSRDGEHESRTVWRAGDVFVRRGTSSVRWNHHEARGVIERVIAARKEEWRRDIFETARTASPAFEPGGFVNVNVEMPAESFSAAIAELIRRGDEVGLDLLLRKTIIGAVTIVDTATGKDARAVASELGDQLDRLDIIAALSARYAVGVTFARVVEGYRTIYEAVDEDFVSQPRLFPLGHKEVLMHLYAVGAVLVQERRWQDLATLVRLTPISTHGGYWKSLLRKAEVMVARAELLRDEEGTRTGVIEAAKPVSAHLFELIGESPPRDLTNLLVEFDVYRGIANAGRDETDKLGAYTNFALYYAARAEPAFLTVLDDPLARAALFDGTDAELAAVYRHMSTTALGEAFAYNGWDGFENPRLVSFAGTSDE</sequence>
<dbReference type="Pfam" id="PF04326">
    <property type="entry name" value="SLFN_AlbA_2"/>
    <property type="match status" value="1"/>
</dbReference>
<reference evidence="2 3" key="1">
    <citation type="submission" date="2019-08" db="EMBL/GenBank/DDBJ databases">
        <authorList>
            <person name="Dong K."/>
        </authorList>
    </citation>
    <scope>NUCLEOTIDE SEQUENCE [LARGE SCALE GENOMIC DNA]</scope>
    <source>
        <strain evidence="2 3">K-1</strain>
    </source>
</reference>
<dbReference type="InterPro" id="IPR007421">
    <property type="entry name" value="Schlafen_AlbA_2_dom"/>
</dbReference>
<keyword evidence="3" id="KW-1185">Reference proteome</keyword>
<dbReference type="Proteomes" id="UP000321949">
    <property type="component" value="Unassembled WGS sequence"/>
</dbReference>
<name>A0A5C8I902_9MICO</name>
<dbReference type="InterPro" id="IPR038461">
    <property type="entry name" value="Schlafen_AlbA_2_dom_sf"/>
</dbReference>
<dbReference type="OrthoDB" id="3323226at2"/>